<dbReference type="AlphaFoldDB" id="A0A438GE96"/>
<sequence>MSGIAMGFFKNSRVLLAAARSSSSPAAATKKTPAPPRTAAKGPPRSGGITKPVPVSLPSASSSAFPRLLARRLSRRSGSTSNSQPPVTLLLHLMQDCTSRQSNGLRMICDFTVVEDGTKNPTNKREILCDEKLKSVFEGKDKVGFLEIGKLLSHHFIKTV</sequence>
<dbReference type="InterPro" id="IPR036885">
    <property type="entry name" value="SWIB_MDM2_dom_sf"/>
</dbReference>
<feature type="compositionally biased region" description="Low complexity" evidence="1">
    <location>
        <begin position="20"/>
        <end position="44"/>
    </location>
</feature>
<dbReference type="PANTHER" id="PTHR13844">
    <property type="entry name" value="SWI/SNF-RELATED MATRIX-ASSOCIATED ACTIN-DEPENDENT REGULATOR OF CHROMATIN SUBFAMILY D"/>
    <property type="match status" value="1"/>
</dbReference>
<dbReference type="InterPro" id="IPR019835">
    <property type="entry name" value="SWIB_domain"/>
</dbReference>
<feature type="region of interest" description="Disordered" evidence="1">
    <location>
        <begin position="20"/>
        <end position="62"/>
    </location>
</feature>
<dbReference type="SMART" id="SM00151">
    <property type="entry name" value="SWIB"/>
    <property type="match status" value="1"/>
</dbReference>
<comment type="caution">
    <text evidence="3">The sequence shown here is derived from an EMBL/GenBank/DDBJ whole genome shotgun (WGS) entry which is preliminary data.</text>
</comment>
<evidence type="ECO:0000259" key="2">
    <source>
        <dbReference type="SMART" id="SM00151"/>
    </source>
</evidence>
<organism evidence="3 4">
    <name type="scientific">Vitis vinifera</name>
    <name type="common">Grape</name>
    <dbReference type="NCBI Taxonomy" id="29760"/>
    <lineage>
        <taxon>Eukaryota</taxon>
        <taxon>Viridiplantae</taxon>
        <taxon>Streptophyta</taxon>
        <taxon>Embryophyta</taxon>
        <taxon>Tracheophyta</taxon>
        <taxon>Spermatophyta</taxon>
        <taxon>Magnoliopsida</taxon>
        <taxon>eudicotyledons</taxon>
        <taxon>Gunneridae</taxon>
        <taxon>Pentapetalae</taxon>
        <taxon>rosids</taxon>
        <taxon>Vitales</taxon>
        <taxon>Vitaceae</taxon>
        <taxon>Viteae</taxon>
        <taxon>Vitis</taxon>
    </lineage>
</organism>
<evidence type="ECO:0000313" key="3">
    <source>
        <dbReference type="EMBL" id="RVW70511.1"/>
    </source>
</evidence>
<proteinExistence type="predicted"/>
<gene>
    <name evidence="3" type="ORF">CK203_056148</name>
</gene>
<dbReference type="EMBL" id="QGNW01000463">
    <property type="protein sequence ID" value="RVW70511.1"/>
    <property type="molecule type" value="Genomic_DNA"/>
</dbReference>
<feature type="domain" description="SWIB" evidence="2">
    <location>
        <begin position="84"/>
        <end position="159"/>
    </location>
</feature>
<name>A0A438GE96_VITVI</name>
<dbReference type="SUPFAM" id="SSF47592">
    <property type="entry name" value="SWIB/MDM2 domain"/>
    <property type="match status" value="1"/>
</dbReference>
<evidence type="ECO:0000313" key="4">
    <source>
        <dbReference type="Proteomes" id="UP000288805"/>
    </source>
</evidence>
<dbReference type="InterPro" id="IPR003121">
    <property type="entry name" value="SWIB_MDM2_domain"/>
</dbReference>
<dbReference type="Gene3D" id="1.10.245.10">
    <property type="entry name" value="SWIB/MDM2 domain"/>
    <property type="match status" value="1"/>
</dbReference>
<dbReference type="Pfam" id="PF02201">
    <property type="entry name" value="SWIB"/>
    <property type="match status" value="1"/>
</dbReference>
<evidence type="ECO:0000256" key="1">
    <source>
        <dbReference type="SAM" id="MobiDB-lite"/>
    </source>
</evidence>
<reference evidence="3 4" key="1">
    <citation type="journal article" date="2018" name="PLoS Genet.">
        <title>Population sequencing reveals clonal diversity and ancestral inbreeding in the grapevine cultivar Chardonnay.</title>
        <authorList>
            <person name="Roach M.J."/>
            <person name="Johnson D.L."/>
            <person name="Bohlmann J."/>
            <person name="van Vuuren H.J."/>
            <person name="Jones S.J."/>
            <person name="Pretorius I.S."/>
            <person name="Schmidt S.A."/>
            <person name="Borneman A.R."/>
        </authorList>
    </citation>
    <scope>NUCLEOTIDE SEQUENCE [LARGE SCALE GENOMIC DNA]</scope>
    <source>
        <strain evidence="4">cv. Chardonnay</strain>
        <tissue evidence="3">Leaf</tissue>
    </source>
</reference>
<dbReference type="Proteomes" id="UP000288805">
    <property type="component" value="Unassembled WGS sequence"/>
</dbReference>
<accession>A0A438GE96</accession>
<dbReference type="CDD" id="cd10567">
    <property type="entry name" value="SWIB-MDM2_like"/>
    <property type="match status" value="1"/>
</dbReference>
<protein>
    <recommendedName>
        <fullName evidence="2">SWIB domain-containing protein</fullName>
    </recommendedName>
</protein>